<name>A0A504XLU8_LEIDO</name>
<comment type="caution">
    <text evidence="2">The sequence shown here is derived from an EMBL/GenBank/DDBJ whole genome shotgun (WGS) entry which is preliminary data.</text>
</comment>
<accession>A0A504XLU8</accession>
<feature type="compositionally biased region" description="Polar residues" evidence="1">
    <location>
        <begin position="127"/>
        <end position="138"/>
    </location>
</feature>
<organism evidence="2 3">
    <name type="scientific">Leishmania donovani</name>
    <dbReference type="NCBI Taxonomy" id="5661"/>
    <lineage>
        <taxon>Eukaryota</taxon>
        <taxon>Discoba</taxon>
        <taxon>Euglenozoa</taxon>
        <taxon>Kinetoplastea</taxon>
        <taxon>Metakinetoplastina</taxon>
        <taxon>Trypanosomatida</taxon>
        <taxon>Trypanosomatidae</taxon>
        <taxon>Leishmaniinae</taxon>
        <taxon>Leishmania</taxon>
    </lineage>
</organism>
<feature type="compositionally biased region" description="Polar residues" evidence="1">
    <location>
        <begin position="176"/>
        <end position="188"/>
    </location>
</feature>
<feature type="compositionally biased region" description="Low complexity" evidence="1">
    <location>
        <begin position="257"/>
        <end position="269"/>
    </location>
</feature>
<feature type="compositionally biased region" description="Low complexity" evidence="1">
    <location>
        <begin position="76"/>
        <end position="92"/>
    </location>
</feature>
<dbReference type="VEuPathDB" id="TriTrypDB:LdCL_060011900"/>
<feature type="compositionally biased region" description="Polar residues" evidence="1">
    <location>
        <begin position="582"/>
        <end position="592"/>
    </location>
</feature>
<feature type="region of interest" description="Disordered" evidence="1">
    <location>
        <begin position="537"/>
        <end position="600"/>
    </location>
</feature>
<dbReference type="VEuPathDB" id="TriTrypDB:LdBPK_060680.1"/>
<feature type="compositionally biased region" description="Low complexity" evidence="1">
    <location>
        <begin position="564"/>
        <end position="577"/>
    </location>
</feature>
<proteinExistence type="predicted"/>
<dbReference type="VEuPathDB" id="TriTrypDB:LDHU3_06.0800"/>
<evidence type="ECO:0000313" key="2">
    <source>
        <dbReference type="EMBL" id="TPP49766.1"/>
    </source>
</evidence>
<feature type="region of interest" description="Disordered" evidence="1">
    <location>
        <begin position="1"/>
        <end position="290"/>
    </location>
</feature>
<feature type="compositionally biased region" description="Polar residues" evidence="1">
    <location>
        <begin position="234"/>
        <end position="245"/>
    </location>
</feature>
<protein>
    <submittedName>
        <fullName evidence="2">Uncharacterized protein</fullName>
    </submittedName>
</protein>
<feature type="compositionally biased region" description="Low complexity" evidence="1">
    <location>
        <begin position="537"/>
        <end position="553"/>
    </location>
</feature>
<evidence type="ECO:0000256" key="1">
    <source>
        <dbReference type="SAM" id="MobiDB-lite"/>
    </source>
</evidence>
<evidence type="ECO:0000313" key="3">
    <source>
        <dbReference type="Proteomes" id="UP000318821"/>
    </source>
</evidence>
<dbReference type="Proteomes" id="UP000318821">
    <property type="component" value="Unassembled WGS sequence"/>
</dbReference>
<reference evidence="3" key="1">
    <citation type="submission" date="2019-02" db="EMBL/GenBank/DDBJ databases">
        <title>FDA dAtabase for Regulatory Grade micrObial Sequences (FDA-ARGOS): Supporting development and validation of Infectious Disease Dx tests.</title>
        <authorList>
            <person name="Duncan R."/>
            <person name="Fisher C."/>
            <person name="Tallon L."/>
            <person name="Sadzewicz L."/>
            <person name="Sengamalay N."/>
            <person name="Ott S."/>
            <person name="Godinez A."/>
            <person name="Nagaraj S."/>
            <person name="Vavikolanu K."/>
            <person name="Vyas G."/>
            <person name="Nadendla S."/>
            <person name="Aluvathingal J."/>
            <person name="Sichtig H."/>
        </authorList>
    </citation>
    <scope>NUCLEOTIDE SEQUENCE [LARGE SCALE GENOMIC DNA]</scope>
    <source>
        <strain evidence="3">FDAARGOS_360</strain>
    </source>
</reference>
<dbReference type="AlphaFoldDB" id="A0A504XLU8"/>
<feature type="compositionally biased region" description="Polar residues" evidence="1">
    <location>
        <begin position="278"/>
        <end position="290"/>
    </location>
</feature>
<sequence>MGCKCTKTKDKRKHEGLPGASAEDAGHEAVQYAGTSELDEALVSESVRPSATASASHRRGEGSPRSPARLPEEAVAEQQADDAAAAVGAPDDSTQTTTEMSVKPKQSDNAPAEADDASKSVGVVPHSFTSRTWTPSEQQKPEREVPKVGSQFDFEAESTDSEEKAAADEWEVELSQPCSLPPSTQQQPEPAPVPPAAVTATLNDAEATTPVAMESVPQPIPKRESPRSLPDVANGQSASAATSLNAPAPAPRRLSRKPSIASSSSVSVRPSRRPSQRNLLQPSTHNGGSLRASQYVASPAAAAPPPPLALPRDEYRAAAAAPPSPTPSTASTSVTPINKKALIPVGKPSERMEALHHGADTGRETVASRQHLNRFLYRESPVGLCTPHSQPPLRPVSGQWRRGFLSPIPYRRGYTNPNPGAAPHKHRISTTYMPPPTAYVMGAAGGAPPRLLFDASTLATIEASTTRLIEAHTLRLAGAHNGAAAMITGNGRANGAPVSAPQRFVAPSMSVPLASRLPTPNLSDPVPSLAASAAGVSAGASAPPSTTAGSSYSRGSQKPKLAMPAPRAQQQQRFPAALHAAEQSSEQHTSNRAGMPAQAAVNQTARYDDDGVDAPSADVSYGAVQEPGVHEQQYCNTLEPREDSVTTYEPSTTDEVPTNAAVLLPREPHGEAAAPNTATERAEVACGSGHVNGAQGPCVAAAAAAVALEAEKGLRESVDVSQLIGSAAASLSYGTMQPCGSGAIDSGAALL</sequence>
<feature type="region of interest" description="Disordered" evidence="1">
    <location>
        <begin position="317"/>
        <end position="338"/>
    </location>
</feature>
<feature type="compositionally biased region" description="Low complexity" evidence="1">
    <location>
        <begin position="317"/>
        <end position="336"/>
    </location>
</feature>
<gene>
    <name evidence="2" type="ORF">CGC20_20040</name>
</gene>
<dbReference type="EMBL" id="RHLD01000054">
    <property type="protein sequence ID" value="TPP49766.1"/>
    <property type="molecule type" value="Genomic_DNA"/>
</dbReference>